<dbReference type="InterPro" id="IPR051806">
    <property type="entry name" value="HAD-like_SPP"/>
</dbReference>
<dbReference type="InterPro" id="IPR036412">
    <property type="entry name" value="HAD-like_sf"/>
</dbReference>
<dbReference type="NCBIfam" id="TIGR01509">
    <property type="entry name" value="HAD-SF-IA-v3"/>
    <property type="match status" value="1"/>
</dbReference>
<accession>A0ABD6DJN8</accession>
<comment type="caution">
    <text evidence="2">The sequence shown here is derived from an EMBL/GenBank/DDBJ whole genome shotgun (WGS) entry which is preliminary data.</text>
</comment>
<dbReference type="InterPro" id="IPR023214">
    <property type="entry name" value="HAD_sf"/>
</dbReference>
<dbReference type="RefSeq" id="WP_256401363.1">
    <property type="nucleotide sequence ID" value="NZ_JANHJR010000003.1"/>
</dbReference>
<dbReference type="AlphaFoldDB" id="A0ABD6DJN8"/>
<evidence type="ECO:0000313" key="3">
    <source>
        <dbReference type="Proteomes" id="UP001597034"/>
    </source>
</evidence>
<dbReference type="Proteomes" id="UP001597034">
    <property type="component" value="Unassembled WGS sequence"/>
</dbReference>
<dbReference type="InterPro" id="IPR023198">
    <property type="entry name" value="PGP-like_dom2"/>
</dbReference>
<keyword evidence="2" id="KW-0378">Hydrolase</keyword>
<evidence type="ECO:0000313" key="2">
    <source>
        <dbReference type="EMBL" id="MFD1646551.1"/>
    </source>
</evidence>
<evidence type="ECO:0000256" key="1">
    <source>
        <dbReference type="ARBA" id="ARBA00007958"/>
    </source>
</evidence>
<dbReference type="GO" id="GO:0016791">
    <property type="term" value="F:phosphatase activity"/>
    <property type="evidence" value="ECO:0007669"/>
    <property type="project" value="UniProtKB-ARBA"/>
</dbReference>
<dbReference type="Pfam" id="PF00702">
    <property type="entry name" value="Hydrolase"/>
    <property type="match status" value="1"/>
</dbReference>
<comment type="similarity">
    <text evidence="1">Belongs to the HAD-like hydrolase superfamily.</text>
</comment>
<sequence>MHHEAVLFDMDGVLVDSEHYWVEREERDILPWAVPDATVAPSEITGMNYREIHDYLAEHYDVAVSKEAWVDRFDETAADIYTEHAALLPGFADWLPAAREDVPVAVVSSSPQDWIAMVCERFDLAFDARVSAEDIDAPGKPEPDIYEHAAGVVGAAPERCVAVEDSEHGIASAVAAGCTCIGYVSGADDSLDHSGADHVVDSPAGLLATVDELLGRN</sequence>
<protein>
    <submittedName>
        <fullName evidence="2">HAD family hydrolase</fullName>
    </submittedName>
</protein>
<dbReference type="SUPFAM" id="SSF56784">
    <property type="entry name" value="HAD-like"/>
    <property type="match status" value="1"/>
</dbReference>
<reference evidence="2 3" key="1">
    <citation type="journal article" date="2019" name="Int. J. Syst. Evol. Microbiol.">
        <title>The Global Catalogue of Microorganisms (GCM) 10K type strain sequencing project: providing services to taxonomists for standard genome sequencing and annotation.</title>
        <authorList>
            <consortium name="The Broad Institute Genomics Platform"/>
            <consortium name="The Broad Institute Genome Sequencing Center for Infectious Disease"/>
            <person name="Wu L."/>
            <person name="Ma J."/>
        </authorList>
    </citation>
    <scope>NUCLEOTIDE SEQUENCE [LARGE SCALE GENOMIC DNA]</scope>
    <source>
        <strain evidence="2 3">CGMCC 1.10390</strain>
    </source>
</reference>
<gene>
    <name evidence="2" type="ORF">ACFSBL_12750</name>
</gene>
<dbReference type="Gene3D" id="1.10.150.240">
    <property type="entry name" value="Putative phosphatase, domain 2"/>
    <property type="match status" value="1"/>
</dbReference>
<dbReference type="SFLD" id="SFLDG01129">
    <property type="entry name" value="C1.5:_HAD__Beta-PGM__Phosphata"/>
    <property type="match status" value="1"/>
</dbReference>
<dbReference type="PANTHER" id="PTHR43481:SF4">
    <property type="entry name" value="GLYCEROL-1-PHOSPHATE PHOSPHOHYDROLASE 1-RELATED"/>
    <property type="match status" value="1"/>
</dbReference>
<dbReference type="PANTHER" id="PTHR43481">
    <property type="entry name" value="FRUCTOSE-1-PHOSPHATE PHOSPHATASE"/>
    <property type="match status" value="1"/>
</dbReference>
<dbReference type="SFLD" id="SFLDS00003">
    <property type="entry name" value="Haloacid_Dehalogenase"/>
    <property type="match status" value="1"/>
</dbReference>
<proteinExistence type="inferred from homology"/>
<dbReference type="EMBL" id="JBHUDO010000003">
    <property type="protein sequence ID" value="MFD1646551.1"/>
    <property type="molecule type" value="Genomic_DNA"/>
</dbReference>
<dbReference type="SFLD" id="SFLDG01135">
    <property type="entry name" value="C1.5.6:_HAD__Beta-PGM__Phospha"/>
    <property type="match status" value="1"/>
</dbReference>
<keyword evidence="3" id="KW-1185">Reference proteome</keyword>
<dbReference type="InterPro" id="IPR006439">
    <property type="entry name" value="HAD-SF_hydro_IA"/>
</dbReference>
<name>A0ABD6DJN8_9EURY</name>
<dbReference type="Gene3D" id="3.40.50.1000">
    <property type="entry name" value="HAD superfamily/HAD-like"/>
    <property type="match status" value="1"/>
</dbReference>
<organism evidence="2 3">
    <name type="scientific">Haloarchaeobius litoreus</name>
    <dbReference type="NCBI Taxonomy" id="755306"/>
    <lineage>
        <taxon>Archaea</taxon>
        <taxon>Methanobacteriati</taxon>
        <taxon>Methanobacteriota</taxon>
        <taxon>Stenosarchaea group</taxon>
        <taxon>Halobacteria</taxon>
        <taxon>Halobacteriales</taxon>
        <taxon>Halorubellaceae</taxon>
        <taxon>Haloarchaeobius</taxon>
    </lineage>
</organism>